<dbReference type="Pfam" id="PF02348">
    <property type="entry name" value="CTP_transf_3"/>
    <property type="match status" value="1"/>
</dbReference>
<dbReference type="Proteomes" id="UP000552757">
    <property type="component" value="Unassembled WGS sequence"/>
</dbReference>
<dbReference type="EMBL" id="JACIEB010000001">
    <property type="protein sequence ID" value="MBB3980537.1"/>
    <property type="molecule type" value="Genomic_DNA"/>
</dbReference>
<name>A0A7W6GMJ4_9SPHN</name>
<evidence type="ECO:0000256" key="2">
    <source>
        <dbReference type="ARBA" id="ARBA00022695"/>
    </source>
</evidence>
<dbReference type="InterPro" id="IPR003329">
    <property type="entry name" value="Cytidylyl_trans"/>
</dbReference>
<comment type="caution">
    <text evidence="4">The sequence shown here is derived from an EMBL/GenBank/DDBJ whole genome shotgun (WGS) entry which is preliminary data.</text>
</comment>
<dbReference type="PANTHER" id="PTHR42866:SF2">
    <property type="entry name" value="3-DEOXY-MANNO-OCTULOSONATE CYTIDYLYLTRANSFERASE, MITOCHONDRIAL"/>
    <property type="match status" value="1"/>
</dbReference>
<sequence length="275" mass="29522">MTDLIVIPARYGSKRFPGKPLMEIAGHSLVSRVIDVARQAAMRLHDVDVVVATDDDRIVDHVEALGAQAVMTSSDISSGTGRALAAARSRASAPGHVVNLQGDAPFVPVEVVCQMMEAARAGGDVVVTPVVPLSWEDLDVLREHKKAAPFSGTTCIRGPGDRALWFSKSILPAIRDEAKYRASTAVSPVLRHIGLYAYSLNALERFEAAPESLYETLEGLEQLRFFALEIPVQTVEIAPPRISMSGIDTPEDAALAEQMIARLGDPYVGALETPA</sequence>
<organism evidence="4 5">
    <name type="scientific">Sphingobium fontiphilum</name>
    <dbReference type="NCBI Taxonomy" id="944425"/>
    <lineage>
        <taxon>Bacteria</taxon>
        <taxon>Pseudomonadati</taxon>
        <taxon>Pseudomonadota</taxon>
        <taxon>Alphaproteobacteria</taxon>
        <taxon>Sphingomonadales</taxon>
        <taxon>Sphingomonadaceae</taxon>
        <taxon>Sphingobium</taxon>
    </lineage>
</organism>
<dbReference type="GO" id="GO:0005829">
    <property type="term" value="C:cytosol"/>
    <property type="evidence" value="ECO:0007669"/>
    <property type="project" value="TreeGrafter"/>
</dbReference>
<keyword evidence="3" id="KW-0448">Lipopolysaccharide biosynthesis</keyword>
<evidence type="ECO:0000313" key="5">
    <source>
        <dbReference type="Proteomes" id="UP000552757"/>
    </source>
</evidence>
<proteinExistence type="predicted"/>
<dbReference type="GO" id="GO:0008690">
    <property type="term" value="F:3-deoxy-manno-octulosonate cytidylyltransferase activity"/>
    <property type="evidence" value="ECO:0007669"/>
    <property type="project" value="UniProtKB-EC"/>
</dbReference>
<accession>A0A7W6GMJ4</accession>
<dbReference type="SUPFAM" id="SSF53448">
    <property type="entry name" value="Nucleotide-diphospho-sugar transferases"/>
    <property type="match status" value="1"/>
</dbReference>
<keyword evidence="2 4" id="KW-0548">Nucleotidyltransferase</keyword>
<dbReference type="EC" id="2.7.7.38" evidence="4"/>
<evidence type="ECO:0000256" key="3">
    <source>
        <dbReference type="ARBA" id="ARBA00022985"/>
    </source>
</evidence>
<gene>
    <name evidence="4" type="ORF">GGR44_000168</name>
</gene>
<reference evidence="4 5" key="1">
    <citation type="submission" date="2020-08" db="EMBL/GenBank/DDBJ databases">
        <title>Genomic Encyclopedia of Type Strains, Phase IV (KMG-IV): sequencing the most valuable type-strain genomes for metagenomic binning, comparative biology and taxonomic classification.</title>
        <authorList>
            <person name="Goeker M."/>
        </authorList>
    </citation>
    <scope>NUCLEOTIDE SEQUENCE [LARGE SCALE GENOMIC DNA]</scope>
    <source>
        <strain evidence="4 5">DSM 29348</strain>
    </source>
</reference>
<dbReference type="NCBIfam" id="NF003952">
    <property type="entry name" value="PRK05450.1-5"/>
    <property type="match status" value="1"/>
</dbReference>
<dbReference type="PANTHER" id="PTHR42866">
    <property type="entry name" value="3-DEOXY-MANNO-OCTULOSONATE CYTIDYLYLTRANSFERASE"/>
    <property type="match status" value="1"/>
</dbReference>
<evidence type="ECO:0000256" key="1">
    <source>
        <dbReference type="ARBA" id="ARBA00022679"/>
    </source>
</evidence>
<dbReference type="Gene3D" id="3.90.550.10">
    <property type="entry name" value="Spore Coat Polysaccharide Biosynthesis Protein SpsA, Chain A"/>
    <property type="match status" value="1"/>
</dbReference>
<evidence type="ECO:0000313" key="4">
    <source>
        <dbReference type="EMBL" id="MBB3980537.1"/>
    </source>
</evidence>
<keyword evidence="1 4" id="KW-0808">Transferase</keyword>
<dbReference type="AlphaFoldDB" id="A0A7W6GMJ4"/>
<keyword evidence="5" id="KW-1185">Reference proteome</keyword>
<dbReference type="RefSeq" id="WP_183953553.1">
    <property type="nucleotide sequence ID" value="NZ_JACIEB010000001.1"/>
</dbReference>
<dbReference type="GO" id="GO:0009103">
    <property type="term" value="P:lipopolysaccharide biosynthetic process"/>
    <property type="evidence" value="ECO:0007669"/>
    <property type="project" value="UniProtKB-KW"/>
</dbReference>
<dbReference type="InterPro" id="IPR029044">
    <property type="entry name" value="Nucleotide-diphossugar_trans"/>
</dbReference>
<protein>
    <submittedName>
        <fullName evidence="4">3-deoxy-manno-octulosonate cytidylyltransferase (CMP-KDO synthetase)</fullName>
        <ecNumber evidence="4">2.7.7.38</ecNumber>
    </submittedName>
</protein>